<evidence type="ECO:0000313" key="2">
    <source>
        <dbReference type="EMBL" id="MUN55522.1"/>
    </source>
</evidence>
<dbReference type="RefSeq" id="WP_129315264.1">
    <property type="nucleotide sequence ID" value="NZ_NOIQ01000005.1"/>
</dbReference>
<feature type="region of interest" description="Disordered" evidence="1">
    <location>
        <begin position="1"/>
        <end position="21"/>
    </location>
</feature>
<dbReference type="Proteomes" id="UP000462152">
    <property type="component" value="Unassembled WGS sequence"/>
</dbReference>
<gene>
    <name evidence="2" type="ORF">GMA10_09920</name>
</gene>
<evidence type="ECO:0000256" key="1">
    <source>
        <dbReference type="SAM" id="MobiDB-lite"/>
    </source>
</evidence>
<organism evidence="2 3">
    <name type="scientific">Rothia koreensis</name>
    <dbReference type="NCBI Taxonomy" id="592378"/>
    <lineage>
        <taxon>Bacteria</taxon>
        <taxon>Bacillati</taxon>
        <taxon>Actinomycetota</taxon>
        <taxon>Actinomycetes</taxon>
        <taxon>Micrococcales</taxon>
        <taxon>Micrococcaceae</taxon>
        <taxon>Rothia</taxon>
    </lineage>
</organism>
<dbReference type="InterPro" id="IPR011050">
    <property type="entry name" value="Pectin_lyase_fold/virulence"/>
</dbReference>
<accession>A0A7K1LKP9</accession>
<dbReference type="EMBL" id="WOGT01000006">
    <property type="protein sequence ID" value="MUN55522.1"/>
    <property type="molecule type" value="Genomic_DNA"/>
</dbReference>
<proteinExistence type="predicted"/>
<sequence length="536" mass="57213">MEEARSLRGYPGQGNRGPREDLAFAATGKNGEPTWLEARKPDGHPTAAAYEKFGVDPEGPGDSLLAVTDGVRRVDILDSSGSLSPRLLRYSSKHNGGLIPAAAGGVKSDAVLERNPLMGMAWEPKSGTDDTEAMNRLVVSVSENGGGTVVLPPGATLASVTLAPGVSLAGSGQRITKLVLPNAANRAIVAVTPSASGHKNYRTEVRDVTLEGNRFNQTVWSKGAKWARNSLENYSAMPHGIWIARSEPRPDQDDEGLDLYNLVANVRINDVYGTAVFGWRGNGGTVFHNVVALRPGVGFISPPDCSWSDCTVGQAEFAGVRSLHGSVNYSNIKTWMSGTAVLKHPAPDGNAYRRRWANGWEFLGNGADVTVSSCSSQNHSGHGLWIAQKTEGANIQMSVDANNTVPPWAMRADDDLEPWLTNEENQALQVFGDDGRTRVANPVRATTPSGHVGAFVEGSRNVLNISSNTAAEQARGSFYGWQKHALAFGAEARENMVTVSHHSLTETRPSGEVIRGGATGRNYVLGNGRILDQVSD</sequence>
<evidence type="ECO:0000313" key="3">
    <source>
        <dbReference type="Proteomes" id="UP000462152"/>
    </source>
</evidence>
<keyword evidence="3" id="KW-1185">Reference proteome</keyword>
<dbReference type="InterPro" id="IPR012334">
    <property type="entry name" value="Pectin_lyas_fold"/>
</dbReference>
<dbReference type="OrthoDB" id="4876008at2"/>
<comment type="caution">
    <text evidence="2">The sequence shown here is derived from an EMBL/GenBank/DDBJ whole genome shotgun (WGS) entry which is preliminary data.</text>
</comment>
<reference evidence="2 3" key="1">
    <citation type="submission" date="2019-12" db="EMBL/GenBank/DDBJ databases">
        <authorList>
            <person name="Li J."/>
            <person name="Shi Y."/>
            <person name="Xu G."/>
            <person name="Xiao D."/>
            <person name="Ran X."/>
        </authorList>
    </citation>
    <scope>NUCLEOTIDE SEQUENCE [LARGE SCALE GENOMIC DNA]</scope>
    <source>
        <strain evidence="2 3">JCM 15915</strain>
    </source>
</reference>
<protein>
    <recommendedName>
        <fullName evidence="4">Right-handed parallel beta-helix repeat-containing protein</fullName>
    </recommendedName>
</protein>
<name>A0A7K1LKP9_9MICC</name>
<evidence type="ECO:0008006" key="4">
    <source>
        <dbReference type="Google" id="ProtNLM"/>
    </source>
</evidence>
<dbReference type="AlphaFoldDB" id="A0A7K1LKP9"/>
<dbReference type="SUPFAM" id="SSF51126">
    <property type="entry name" value="Pectin lyase-like"/>
    <property type="match status" value="1"/>
</dbReference>
<dbReference type="Gene3D" id="2.160.20.10">
    <property type="entry name" value="Single-stranded right-handed beta-helix, Pectin lyase-like"/>
    <property type="match status" value="1"/>
</dbReference>